<organism evidence="1 2">
    <name type="scientific">Mycobacterium heidelbergense</name>
    <dbReference type="NCBI Taxonomy" id="53376"/>
    <lineage>
        <taxon>Bacteria</taxon>
        <taxon>Bacillati</taxon>
        <taxon>Actinomycetota</taxon>
        <taxon>Actinomycetes</taxon>
        <taxon>Mycobacteriales</taxon>
        <taxon>Mycobacteriaceae</taxon>
        <taxon>Mycobacterium</taxon>
        <taxon>Mycobacterium simiae complex</taxon>
    </lineage>
</organism>
<dbReference type="OrthoDB" id="4761540at2"/>
<sequence length="447" mass="45691">MLVLLHGYITTVNCLFCYRNSSNIFHGYIQFVIIQNVVKEMVVDLAARPHITAGIALASIAVLAAGPMAQHLPDLRSAAHLSEVSVSAIQLTDASGVLDLFAGVENELASLVGGASAAAVPAAALSDVFSPITQSLIVQTWANTFTHAGANLQFILNQWSATPFPVLQQLAANGVQYASDYVGPYQIAANALVKLIPTLGPAVHTGLADIAAGKVSTGISALFNSLLGGPIVNVGLPLVNILSIPGYITQNFANATNYLLTTGVPNIATYALDAVGVSTQGLGASLQATYNAWSAGDTLGALTNLLNTPGAVTNAVINGFQANVRIGITNGLLSSGAFPGTSSIPTGLLNEMLNTLDPGLAKAIVAPNAQNIVSGGSFVTAIQNFANQLINGWPSLNSAIGAITGDISGSVTSLLRGLPSTLSSLPSILGNIATHLGTLVIQLLSLL</sequence>
<dbReference type="RefSeq" id="WP_083072725.1">
    <property type="nucleotide sequence ID" value="NZ_AP022615.1"/>
</dbReference>
<gene>
    <name evidence="1" type="ORF">BST25_04410</name>
</gene>
<evidence type="ECO:0000313" key="1">
    <source>
        <dbReference type="EMBL" id="ORA75688.1"/>
    </source>
</evidence>
<evidence type="ECO:0008006" key="3">
    <source>
        <dbReference type="Google" id="ProtNLM"/>
    </source>
</evidence>
<dbReference type="Proteomes" id="UP000192566">
    <property type="component" value="Unassembled WGS sequence"/>
</dbReference>
<keyword evidence="2" id="KW-1185">Reference proteome</keyword>
<protein>
    <recommendedName>
        <fullName evidence="3">PE-PGRS family protein</fullName>
    </recommendedName>
</protein>
<reference evidence="1 2" key="1">
    <citation type="submission" date="2017-02" db="EMBL/GenBank/DDBJ databases">
        <title>The new phylogeny of genus Mycobacterium.</title>
        <authorList>
            <person name="Tortoli E."/>
            <person name="Trovato A."/>
            <person name="Cirillo D.M."/>
        </authorList>
    </citation>
    <scope>NUCLEOTIDE SEQUENCE [LARGE SCALE GENOMIC DNA]</scope>
    <source>
        <strain evidence="1 2">DSM 44471</strain>
    </source>
</reference>
<accession>A0A1X0DTP3</accession>
<dbReference type="EMBL" id="MVHR01000004">
    <property type="protein sequence ID" value="ORA75688.1"/>
    <property type="molecule type" value="Genomic_DNA"/>
</dbReference>
<evidence type="ECO:0000313" key="2">
    <source>
        <dbReference type="Proteomes" id="UP000192566"/>
    </source>
</evidence>
<name>A0A1X0DTP3_MYCHE</name>
<dbReference type="AlphaFoldDB" id="A0A1X0DTP3"/>
<comment type="caution">
    <text evidence="1">The sequence shown here is derived from an EMBL/GenBank/DDBJ whole genome shotgun (WGS) entry which is preliminary data.</text>
</comment>
<proteinExistence type="predicted"/>